<dbReference type="EMBL" id="DXAZ01000141">
    <property type="protein sequence ID" value="HIZ71779.1"/>
    <property type="molecule type" value="Genomic_DNA"/>
</dbReference>
<organism evidence="2 3">
    <name type="scientific">Candidatus Atopostipes pullistercoris</name>
    <dbReference type="NCBI Taxonomy" id="2838467"/>
    <lineage>
        <taxon>Bacteria</taxon>
        <taxon>Bacillati</taxon>
        <taxon>Bacillota</taxon>
        <taxon>Bacilli</taxon>
        <taxon>Lactobacillales</taxon>
        <taxon>Carnobacteriaceae</taxon>
        <taxon>Atopostipes</taxon>
    </lineage>
</organism>
<evidence type="ECO:0000313" key="3">
    <source>
        <dbReference type="Proteomes" id="UP000824106"/>
    </source>
</evidence>
<keyword evidence="1" id="KW-0175">Coiled coil</keyword>
<feature type="coiled-coil region" evidence="1">
    <location>
        <begin position="52"/>
        <end position="100"/>
    </location>
</feature>
<reference evidence="2" key="1">
    <citation type="journal article" date="2021" name="PeerJ">
        <title>Extensive microbial diversity within the chicken gut microbiome revealed by metagenomics and culture.</title>
        <authorList>
            <person name="Gilroy R."/>
            <person name="Ravi A."/>
            <person name="Getino M."/>
            <person name="Pursley I."/>
            <person name="Horton D.L."/>
            <person name="Alikhan N.F."/>
            <person name="Baker D."/>
            <person name="Gharbi K."/>
            <person name="Hall N."/>
            <person name="Watson M."/>
            <person name="Adriaenssens E.M."/>
            <person name="Foster-Nyarko E."/>
            <person name="Jarju S."/>
            <person name="Secka A."/>
            <person name="Antonio M."/>
            <person name="Oren A."/>
            <person name="Chaudhuri R.R."/>
            <person name="La Ragione R."/>
            <person name="Hildebrand F."/>
            <person name="Pallen M.J."/>
        </authorList>
    </citation>
    <scope>NUCLEOTIDE SEQUENCE</scope>
    <source>
        <strain evidence="2">CHK169-4300</strain>
    </source>
</reference>
<reference evidence="2" key="2">
    <citation type="submission" date="2021-04" db="EMBL/GenBank/DDBJ databases">
        <authorList>
            <person name="Gilroy R."/>
        </authorList>
    </citation>
    <scope>NUCLEOTIDE SEQUENCE</scope>
    <source>
        <strain evidence="2">CHK169-4300</strain>
    </source>
</reference>
<gene>
    <name evidence="2" type="ORF">H9808_08475</name>
</gene>
<proteinExistence type="predicted"/>
<dbReference type="Proteomes" id="UP000824106">
    <property type="component" value="Unassembled WGS sequence"/>
</dbReference>
<protein>
    <submittedName>
        <fullName evidence="2">Uncharacterized protein</fullName>
    </submittedName>
</protein>
<name>A0A9D2G2B1_9LACT</name>
<comment type="caution">
    <text evidence="2">The sequence shown here is derived from an EMBL/GenBank/DDBJ whole genome shotgun (WGS) entry which is preliminary data.</text>
</comment>
<evidence type="ECO:0000313" key="2">
    <source>
        <dbReference type="EMBL" id="HIZ71779.1"/>
    </source>
</evidence>
<accession>A0A9D2G2B1</accession>
<sequence length="125" mass="14369">MEKMLNAMLNAQKEMALEKNATEVELEIITGVLEEVAGILQDLISECKFEEAKGFLNDCSKLQQKKEELEILLENKQNDYAALEDMIKEAKRLVSKYEIDDTECEEEEETFSLEDLFTAIGFFSM</sequence>
<dbReference type="AlphaFoldDB" id="A0A9D2G2B1"/>
<evidence type="ECO:0000256" key="1">
    <source>
        <dbReference type="SAM" id="Coils"/>
    </source>
</evidence>